<dbReference type="VEuPathDB" id="VectorBase:ADAC008926"/>
<gene>
    <name evidence="2" type="ORF">AND_008926</name>
</gene>
<reference evidence="2 4" key="1">
    <citation type="journal article" date="2010" name="BMC Genomics">
        <title>Combination of measures distinguishes pre-miRNAs from other stem-loops in the genome of the newly sequenced Anopheles darlingi.</title>
        <authorList>
            <person name="Mendes N.D."/>
            <person name="Freitas A.T."/>
            <person name="Vasconcelos A.T."/>
            <person name="Sagot M.F."/>
        </authorList>
    </citation>
    <scope>NUCLEOTIDE SEQUENCE</scope>
</reference>
<evidence type="ECO:0000313" key="3">
    <source>
        <dbReference type="EnsemblMetazoa" id="ADAC008926-PA"/>
    </source>
</evidence>
<dbReference type="eggNOG" id="KOG1685">
    <property type="taxonomic scope" value="Eukaryota"/>
</dbReference>
<sequence length="548" mass="60749">MKAKVAKPQKQAGKSALLGLKKGKADIVKAKEPKKAKELVKAPEEVKAAIKKVAKKGSPATAADTGATVPLTFAEKKALSVKRKAKPAVKKSQADTAKSAVETVAKPAGKKTKKNKKGKKGNKAQASKAQAKNEVLPPLKGQEQQGKQQKGKAKAKKSSSAAKKKKAAQKRIIPVVPQRIIGEGEVPTEASPETLALVPKELVSRKIFRLVLEELQKRIAKDEKAKLFGDDLRFALQIAAVKIPDCPTRNCRLSLPHPILRKEDDVCLIVKDLERGRKYDYENTLCHWQDKLREAGVTTVTQIIPFQQLKQDYKQYEMRRKLVHRFERFLVDARIAGHVFSALGTHFTRRKKNPTSVVLEDDEQLAENIEKALRKVTYGRTNTGLTTEIKFAATWMPIEKAVENGMALLEGLKTEFPGGWLNVASIHMTTASTSKQSLLLYMSMINPNLVPVPKIEGPRAQFVAKQNAKLARATDGQMMIVDGVVRSVQSVAARLERLSKKEKREVPAEDDADSIGNDSELDDDDFEVRKLRRKVNKNAKDDDDDEMN</sequence>
<keyword evidence="4" id="KW-1185">Reference proteome</keyword>
<dbReference type="Gene3D" id="3.40.50.790">
    <property type="match status" value="1"/>
</dbReference>
<dbReference type="InterPro" id="IPR016095">
    <property type="entry name" value="Ribosomal_uL1_3-a/b-sand"/>
</dbReference>
<dbReference type="STRING" id="43151.W5J4U2"/>
<dbReference type="OMA" id="CAPPADT"/>
<name>W5J4U2_ANODA</name>
<dbReference type="EMBL" id="ADMH02002078">
    <property type="protein sequence ID" value="ETN59492.1"/>
    <property type="molecule type" value="Genomic_DNA"/>
</dbReference>
<feature type="region of interest" description="Disordered" evidence="1">
    <location>
        <begin position="500"/>
        <end position="548"/>
    </location>
</feature>
<dbReference type="InterPro" id="IPR023674">
    <property type="entry name" value="Ribosomal_uL1-like"/>
</dbReference>
<organism evidence="2">
    <name type="scientific">Anopheles darlingi</name>
    <name type="common">Mosquito</name>
    <dbReference type="NCBI Taxonomy" id="43151"/>
    <lineage>
        <taxon>Eukaryota</taxon>
        <taxon>Metazoa</taxon>
        <taxon>Ecdysozoa</taxon>
        <taxon>Arthropoda</taxon>
        <taxon>Hexapoda</taxon>
        <taxon>Insecta</taxon>
        <taxon>Pterygota</taxon>
        <taxon>Neoptera</taxon>
        <taxon>Endopterygota</taxon>
        <taxon>Diptera</taxon>
        <taxon>Nematocera</taxon>
        <taxon>Culicoidea</taxon>
        <taxon>Culicidae</taxon>
        <taxon>Anophelinae</taxon>
        <taxon>Anopheles</taxon>
    </lineage>
</organism>
<evidence type="ECO:0008006" key="5">
    <source>
        <dbReference type="Google" id="ProtNLM"/>
    </source>
</evidence>
<dbReference type="HOGENOM" id="CLU_571374_0_0_1"/>
<feature type="region of interest" description="Disordered" evidence="1">
    <location>
        <begin position="78"/>
        <end position="169"/>
    </location>
</feature>
<feature type="compositionally biased region" description="Basic residues" evidence="1">
    <location>
        <begin position="149"/>
        <end position="169"/>
    </location>
</feature>
<reference evidence="3" key="4">
    <citation type="submission" date="2015-06" db="UniProtKB">
        <authorList>
            <consortium name="EnsemblMetazoa"/>
        </authorList>
    </citation>
    <scope>IDENTIFICATION</scope>
</reference>
<feature type="compositionally biased region" description="Basic residues" evidence="1">
    <location>
        <begin position="108"/>
        <end position="122"/>
    </location>
</feature>
<feature type="compositionally biased region" description="Basic residues" evidence="1">
    <location>
        <begin position="79"/>
        <end position="89"/>
    </location>
</feature>
<accession>W5J4U2</accession>
<evidence type="ECO:0000256" key="1">
    <source>
        <dbReference type="SAM" id="MobiDB-lite"/>
    </source>
</evidence>
<feature type="compositionally biased region" description="Acidic residues" evidence="1">
    <location>
        <begin position="508"/>
        <end position="526"/>
    </location>
</feature>
<evidence type="ECO:0000313" key="2">
    <source>
        <dbReference type="EMBL" id="ETN59492.1"/>
    </source>
</evidence>
<reference evidence="2" key="2">
    <citation type="submission" date="2010-05" db="EMBL/GenBank/DDBJ databases">
        <authorList>
            <person name="Almeida L.G."/>
            <person name="Nicolas M.F."/>
            <person name="Souza R.C."/>
            <person name="Vasconcelos A.T.R."/>
        </authorList>
    </citation>
    <scope>NUCLEOTIDE SEQUENCE</scope>
</reference>
<reference evidence="2" key="3">
    <citation type="journal article" date="2013" name="Nucleic Acids Res.">
        <title>The genome of Anopheles darlingi, the main neotropical malaria vector.</title>
        <authorList>
            <person name="Marinotti O."/>
            <person name="Cerqueira G.C."/>
            <person name="de Almeida L.G."/>
            <person name="Ferro M.I."/>
            <person name="Loreto E.L."/>
            <person name="Zaha A."/>
            <person name="Teixeira S.M."/>
            <person name="Wespiser A.R."/>
            <person name="Almeida E Silva A."/>
            <person name="Schlindwein A.D."/>
            <person name="Pacheco A.C."/>
            <person name="Silva A.L."/>
            <person name="Graveley B.R."/>
            <person name="Walenz B.P."/>
            <person name="Lima Bde A."/>
            <person name="Ribeiro C.A."/>
            <person name="Nunes-Silva C.G."/>
            <person name="de Carvalho C.R."/>
            <person name="Soares C.M."/>
            <person name="de Menezes C.B."/>
            <person name="Matiolli C."/>
            <person name="Caffrey D."/>
            <person name="Araujo D.A."/>
            <person name="de Oliveira D.M."/>
            <person name="Golenbock D."/>
            <person name="Grisard E.C."/>
            <person name="Fantinatti-Garboggini F."/>
            <person name="de Carvalho F.M."/>
            <person name="Barcellos F.G."/>
            <person name="Prosdocimi F."/>
            <person name="May G."/>
            <person name="Azevedo Junior G.M."/>
            <person name="Guimaraes G.M."/>
            <person name="Goldman G.H."/>
            <person name="Padilha I.Q."/>
            <person name="Batista Jda S."/>
            <person name="Ferro J.A."/>
            <person name="Ribeiro J.M."/>
            <person name="Fietto J.L."/>
            <person name="Dabbas K.M."/>
            <person name="Cerdeira L."/>
            <person name="Agnez-Lima L.F."/>
            <person name="Brocchi M."/>
            <person name="de Carvalho M.O."/>
            <person name="Teixeira Mde M."/>
            <person name="Diniz Maia Mde M."/>
            <person name="Goldman M.H."/>
            <person name="Cruz Schneider M.P."/>
            <person name="Felipe M.S."/>
            <person name="Hungria M."/>
            <person name="Nicolas M.F."/>
            <person name="Pereira M."/>
            <person name="Montes M.A."/>
            <person name="Cantao M.E."/>
            <person name="Vincentz M."/>
            <person name="Rafael M.S."/>
            <person name="Silverman N."/>
            <person name="Stoco P.H."/>
            <person name="Souza R.C."/>
            <person name="Vicentini R."/>
            <person name="Gazzinelli R.T."/>
            <person name="Neves Rde O."/>
            <person name="Silva R."/>
            <person name="Astolfi-Filho S."/>
            <person name="Maciel T.E."/>
            <person name="Urmenyi T.P."/>
            <person name="Tadei W.P."/>
            <person name="Camargo E.P."/>
            <person name="de Vasconcelos A.T."/>
        </authorList>
    </citation>
    <scope>NUCLEOTIDE SEQUENCE</scope>
</reference>
<dbReference type="EnsemblMetazoa" id="ADAC008926-RA">
    <property type="protein sequence ID" value="ADAC008926-PA"/>
    <property type="gene ID" value="ADAC008926"/>
</dbReference>
<evidence type="ECO:0000313" key="4">
    <source>
        <dbReference type="Proteomes" id="UP000000673"/>
    </source>
</evidence>
<dbReference type="Proteomes" id="UP000000673">
    <property type="component" value="Unassembled WGS sequence"/>
</dbReference>
<dbReference type="AlphaFoldDB" id="W5J4U2"/>
<feature type="compositionally biased region" description="Low complexity" evidence="1">
    <location>
        <begin position="123"/>
        <end position="133"/>
    </location>
</feature>
<dbReference type="SUPFAM" id="SSF56808">
    <property type="entry name" value="Ribosomal protein L1"/>
    <property type="match status" value="1"/>
</dbReference>
<protein>
    <recommendedName>
        <fullName evidence="5">Ribosomal l1 domain-containing protein</fullName>
    </recommendedName>
</protein>
<dbReference type="InterPro" id="IPR028364">
    <property type="entry name" value="Ribosomal_uL1/biogenesis"/>
</dbReference>
<proteinExistence type="predicted"/>
<dbReference type="Pfam" id="PF00687">
    <property type="entry name" value="Ribosomal_L1"/>
    <property type="match status" value="1"/>
</dbReference>
<dbReference type="FunCoup" id="W5J4U2">
    <property type="interactions" value="51"/>
</dbReference>
<dbReference type="VEuPathDB" id="VectorBase:ADAR2_002693"/>